<keyword evidence="3" id="KW-1185">Reference proteome</keyword>
<feature type="domain" description="SIS" evidence="1">
    <location>
        <begin position="25"/>
        <end position="165"/>
    </location>
</feature>
<dbReference type="InterPro" id="IPR046348">
    <property type="entry name" value="SIS_dom_sf"/>
</dbReference>
<keyword evidence="2" id="KW-0413">Isomerase</keyword>
<protein>
    <submittedName>
        <fullName evidence="2">Sugar isomerase</fullName>
    </submittedName>
</protein>
<dbReference type="RefSeq" id="WP_167926077.1">
    <property type="nucleotide sequence ID" value="NZ_JAATVY010000010.1"/>
</dbReference>
<dbReference type="PANTHER" id="PTHR10937">
    <property type="entry name" value="GLUCOSAMINE--FRUCTOSE-6-PHOSPHATE AMINOTRANSFERASE, ISOMERIZING"/>
    <property type="match status" value="1"/>
</dbReference>
<evidence type="ECO:0000259" key="1">
    <source>
        <dbReference type="PROSITE" id="PS51464"/>
    </source>
</evidence>
<dbReference type="SUPFAM" id="SSF53697">
    <property type="entry name" value="SIS domain"/>
    <property type="match status" value="1"/>
</dbReference>
<name>A0ABX0XYM5_9ACTN</name>
<proteinExistence type="predicted"/>
<evidence type="ECO:0000313" key="2">
    <source>
        <dbReference type="EMBL" id="NJC71161.1"/>
    </source>
</evidence>
<reference evidence="2 3" key="1">
    <citation type="submission" date="2020-03" db="EMBL/GenBank/DDBJ databases">
        <title>WGS of the type strain of Planosporangium spp.</title>
        <authorList>
            <person name="Thawai C."/>
        </authorList>
    </citation>
    <scope>NUCLEOTIDE SEQUENCE [LARGE SCALE GENOMIC DNA]</scope>
    <source>
        <strain evidence="2 3">TBRC 5610</strain>
    </source>
</reference>
<dbReference type="CDD" id="cd05009">
    <property type="entry name" value="SIS_GlmS_GlmD_2"/>
    <property type="match status" value="1"/>
</dbReference>
<dbReference type="Gene3D" id="3.40.50.10490">
    <property type="entry name" value="Glucose-6-phosphate isomerase like protein, domain 1"/>
    <property type="match status" value="3"/>
</dbReference>
<evidence type="ECO:0000313" key="3">
    <source>
        <dbReference type="Proteomes" id="UP000722989"/>
    </source>
</evidence>
<dbReference type="GO" id="GO:0016853">
    <property type="term" value="F:isomerase activity"/>
    <property type="evidence" value="ECO:0007669"/>
    <property type="project" value="UniProtKB-KW"/>
</dbReference>
<dbReference type="Proteomes" id="UP000722989">
    <property type="component" value="Unassembled WGS sequence"/>
</dbReference>
<dbReference type="InterPro" id="IPR035490">
    <property type="entry name" value="GlmS/FrlB_SIS"/>
</dbReference>
<dbReference type="PROSITE" id="PS51464">
    <property type="entry name" value="SIS"/>
    <property type="match status" value="1"/>
</dbReference>
<accession>A0ABX0XYM5</accession>
<dbReference type="EMBL" id="JAATVY010000010">
    <property type="protein sequence ID" value="NJC71161.1"/>
    <property type="molecule type" value="Genomic_DNA"/>
</dbReference>
<gene>
    <name evidence="2" type="ORF">HC031_15785</name>
</gene>
<comment type="caution">
    <text evidence="2">The sequence shown here is derived from an EMBL/GenBank/DDBJ whole genome shotgun (WGS) entry which is preliminary data.</text>
</comment>
<dbReference type="InterPro" id="IPR001347">
    <property type="entry name" value="SIS_dom"/>
</dbReference>
<sequence length="295" mass="31519">MNRTEQEILSQPEVWARAFDLTDQARELLVATGEHVLAIGCGTSAYMAASYARLRAAAGAGPTDAAYASELPPARRFDRLVAITRSGTTTEILQALRGPRIAERTVGVTAVTGVGLDGLVDQRLVLDFADESSVVQTRFPTTLLALIRAALGEDTDAMLAACREAVAQPLPVDPSQFHHFVFLGTDWTVGLADEAALKIREAAQAWSESYPAMEYRHGPIAVADSRSLVWMFGEPPAGLVDDVRARGATVVTSQLDPLAHLVVAQRLAVALAQARGLDPDNPRALTRSVILDPSA</sequence>
<organism evidence="2 3">
    <name type="scientific">Planosporangium thailandense</name>
    <dbReference type="NCBI Taxonomy" id="765197"/>
    <lineage>
        <taxon>Bacteria</taxon>
        <taxon>Bacillati</taxon>
        <taxon>Actinomycetota</taxon>
        <taxon>Actinomycetes</taxon>
        <taxon>Micromonosporales</taxon>
        <taxon>Micromonosporaceae</taxon>
        <taxon>Planosporangium</taxon>
    </lineage>
</organism>